<proteinExistence type="predicted"/>
<accession>A0ABW4G765</accession>
<dbReference type="RefSeq" id="WP_219530965.1">
    <property type="nucleotide sequence ID" value="NZ_JAHKRM010000010.1"/>
</dbReference>
<protein>
    <submittedName>
        <fullName evidence="2">Uncharacterized protein</fullName>
    </submittedName>
</protein>
<evidence type="ECO:0000313" key="2">
    <source>
        <dbReference type="EMBL" id="MFD1537866.1"/>
    </source>
</evidence>
<gene>
    <name evidence="2" type="ORF">ACFSJ0_12510</name>
</gene>
<keyword evidence="1" id="KW-1133">Transmembrane helix</keyword>
<feature type="transmembrane region" description="Helical" evidence="1">
    <location>
        <begin position="20"/>
        <end position="42"/>
    </location>
</feature>
<dbReference type="EMBL" id="JBHUCM010000012">
    <property type="protein sequence ID" value="MFD1537866.1"/>
    <property type="molecule type" value="Genomic_DNA"/>
</dbReference>
<comment type="caution">
    <text evidence="2">The sequence shown here is derived from an EMBL/GenBank/DDBJ whole genome shotgun (WGS) entry which is preliminary data.</text>
</comment>
<keyword evidence="3" id="KW-1185">Reference proteome</keyword>
<reference evidence="3" key="1">
    <citation type="journal article" date="2019" name="Int. J. Syst. Evol. Microbiol.">
        <title>The Global Catalogue of Microorganisms (GCM) 10K type strain sequencing project: providing services to taxonomists for standard genome sequencing and annotation.</title>
        <authorList>
            <consortium name="The Broad Institute Genomics Platform"/>
            <consortium name="The Broad Institute Genome Sequencing Center for Infectious Disease"/>
            <person name="Wu L."/>
            <person name="Ma J."/>
        </authorList>
    </citation>
    <scope>NUCLEOTIDE SEQUENCE [LARGE SCALE GENOMIC DNA]</scope>
    <source>
        <strain evidence="3">CGMCC 1.15399</strain>
    </source>
</reference>
<name>A0ABW4G765_9ACTN</name>
<keyword evidence="1" id="KW-0812">Transmembrane</keyword>
<evidence type="ECO:0000256" key="1">
    <source>
        <dbReference type="SAM" id="Phobius"/>
    </source>
</evidence>
<organism evidence="2 3">
    <name type="scientific">Nonomuraea guangzhouensis</name>
    <dbReference type="NCBI Taxonomy" id="1291555"/>
    <lineage>
        <taxon>Bacteria</taxon>
        <taxon>Bacillati</taxon>
        <taxon>Actinomycetota</taxon>
        <taxon>Actinomycetes</taxon>
        <taxon>Streptosporangiales</taxon>
        <taxon>Streptosporangiaceae</taxon>
        <taxon>Nonomuraea</taxon>
    </lineage>
</organism>
<evidence type="ECO:0000313" key="3">
    <source>
        <dbReference type="Proteomes" id="UP001597097"/>
    </source>
</evidence>
<sequence length="130" mass="14192">MTDVLHSGMFLVSGLAISGLKSGLGLLPILGLIAISGIFYPLTVLPEWVRWSAQAFPIYRDAGQCSRLQAGWCRPARECHLGASVQLPELLAMSQSRTVMFPWSNWQAITKLAVRSLPGFIGITRPPDGR</sequence>
<keyword evidence="1" id="KW-0472">Membrane</keyword>
<dbReference type="Proteomes" id="UP001597097">
    <property type="component" value="Unassembled WGS sequence"/>
</dbReference>